<feature type="compositionally biased region" description="Polar residues" evidence="1">
    <location>
        <begin position="47"/>
        <end position="58"/>
    </location>
</feature>
<proteinExistence type="predicted"/>
<accession>Z9JH24</accession>
<sequence length="95" mass="10777">MPTFEVHREAKTDTRRTACHRQAALLMFASLQPTDRKCKVSKHDVPDSNTSYVGTNQVPHPDIHTASYTPNPSIFKQQLHLKMEAVPPARPRDTQ</sequence>
<dbReference type="KEGG" id="xtw:AB672_06760"/>
<dbReference type="Proteomes" id="UP000020406">
    <property type="component" value="Unassembled WGS sequence"/>
</dbReference>
<protein>
    <submittedName>
        <fullName evidence="2">Uncharacterized protein</fullName>
    </submittedName>
</protein>
<dbReference type="EMBL" id="JDSQ01000038">
    <property type="protein sequence ID" value="EWS77017.1"/>
    <property type="molecule type" value="Genomic_DNA"/>
</dbReference>
<reference evidence="2 3" key="1">
    <citation type="journal article" date="2014" name="Genome Announc.">
        <title>Draft Genome Sequence of Xylella fastidiosa Pear Leaf Scorch Strain in Taiwan.</title>
        <authorList>
            <person name="Su C.C."/>
            <person name="Deng W.L."/>
            <person name="Jan F.J."/>
            <person name="Chang C.J."/>
            <person name="Huang H."/>
            <person name="Chen J."/>
        </authorList>
    </citation>
    <scope>NUCLEOTIDE SEQUENCE [LARGE SCALE GENOMIC DNA]</scope>
    <source>
        <strain evidence="2 3">PLS229</strain>
    </source>
</reference>
<name>Z9JH24_9GAMM</name>
<comment type="caution">
    <text evidence="2">The sequence shown here is derived from an EMBL/GenBank/DDBJ whole genome shotgun (WGS) entry which is preliminary data.</text>
</comment>
<feature type="region of interest" description="Disordered" evidence="1">
    <location>
        <begin position="39"/>
        <end position="70"/>
    </location>
</feature>
<gene>
    <name evidence="2" type="ORF">AF72_13020</name>
</gene>
<dbReference type="AlphaFoldDB" id="Z9JH24"/>
<evidence type="ECO:0000256" key="1">
    <source>
        <dbReference type="SAM" id="MobiDB-lite"/>
    </source>
</evidence>
<evidence type="ECO:0000313" key="3">
    <source>
        <dbReference type="Proteomes" id="UP000020406"/>
    </source>
</evidence>
<organism evidence="2 3">
    <name type="scientific">Xylella taiwanensis</name>
    <dbReference type="NCBI Taxonomy" id="1444770"/>
    <lineage>
        <taxon>Bacteria</taxon>
        <taxon>Pseudomonadati</taxon>
        <taxon>Pseudomonadota</taxon>
        <taxon>Gammaproteobacteria</taxon>
        <taxon>Lysobacterales</taxon>
        <taxon>Lysobacteraceae</taxon>
        <taxon>Xylella</taxon>
    </lineage>
</organism>
<dbReference type="RefSeq" id="WP_038272999.1">
    <property type="nucleotide sequence ID" value="NZ_CP087696.1"/>
</dbReference>
<evidence type="ECO:0000313" key="2">
    <source>
        <dbReference type="EMBL" id="EWS77017.1"/>
    </source>
</evidence>